<evidence type="ECO:0000256" key="4">
    <source>
        <dbReference type="ARBA" id="ARBA00022801"/>
    </source>
</evidence>
<keyword evidence="8" id="KW-0342">GTP-binding</keyword>
<evidence type="ECO:0000259" key="13">
    <source>
        <dbReference type="PROSITE" id="PS51715"/>
    </source>
</evidence>
<dbReference type="PANTHER" id="PTHR10751">
    <property type="entry name" value="GUANYLATE BINDING PROTEIN"/>
    <property type="match status" value="1"/>
</dbReference>
<proteinExistence type="inferred from homology"/>
<dbReference type="InterPro" id="IPR027417">
    <property type="entry name" value="P-loop_NTPase"/>
</dbReference>
<protein>
    <recommendedName>
        <fullName evidence="13">GB1/RHD3-type G domain-containing protein</fullName>
    </recommendedName>
</protein>
<dbReference type="SUPFAM" id="SSF52540">
    <property type="entry name" value="P-loop containing nucleoside triphosphate hydrolases"/>
    <property type="match status" value="1"/>
</dbReference>
<accession>A0AAD9UJS2</accession>
<evidence type="ECO:0000256" key="5">
    <source>
        <dbReference type="ARBA" id="ARBA00022824"/>
    </source>
</evidence>
<comment type="catalytic activity">
    <reaction evidence="10">
        <text>GTP + H2O = GDP + phosphate + H(+)</text>
        <dbReference type="Rhea" id="RHEA:19669"/>
        <dbReference type="ChEBI" id="CHEBI:15377"/>
        <dbReference type="ChEBI" id="CHEBI:15378"/>
        <dbReference type="ChEBI" id="CHEBI:37565"/>
        <dbReference type="ChEBI" id="CHEBI:43474"/>
        <dbReference type="ChEBI" id="CHEBI:58189"/>
    </reaction>
    <physiologicalReaction direction="left-to-right" evidence="10">
        <dbReference type="Rhea" id="RHEA:19670"/>
    </physiologicalReaction>
</comment>
<evidence type="ECO:0000313" key="15">
    <source>
        <dbReference type="Proteomes" id="UP001209878"/>
    </source>
</evidence>
<dbReference type="SUPFAM" id="SSF48340">
    <property type="entry name" value="Interferon-induced guanylate-binding protein 1 (GBP1), C-terminal domain"/>
    <property type="match status" value="1"/>
</dbReference>
<keyword evidence="3" id="KW-0547">Nucleotide-binding</keyword>
<comment type="caution">
    <text evidence="14">The sequence shown here is derived from an EMBL/GenBank/DDBJ whole genome shotgun (WGS) entry which is preliminary data.</text>
</comment>
<comment type="subcellular location">
    <subcellularLocation>
        <location evidence="1">Endoplasmic reticulum membrane</location>
        <topology evidence="1">Multi-pass membrane protein</topology>
    </subcellularLocation>
</comment>
<reference evidence="14" key="1">
    <citation type="journal article" date="2023" name="Mol. Biol. Evol.">
        <title>Third-Generation Sequencing Reveals the Adaptive Role of the Epigenome in Three Deep-Sea Polychaetes.</title>
        <authorList>
            <person name="Perez M."/>
            <person name="Aroh O."/>
            <person name="Sun Y."/>
            <person name="Lan Y."/>
            <person name="Juniper S.K."/>
            <person name="Young C.R."/>
            <person name="Angers B."/>
            <person name="Qian P.Y."/>
        </authorList>
    </citation>
    <scope>NUCLEOTIDE SEQUENCE</scope>
    <source>
        <strain evidence="14">R07B-5</strain>
    </source>
</reference>
<keyword evidence="5" id="KW-0256">Endoplasmic reticulum</keyword>
<evidence type="ECO:0000256" key="7">
    <source>
        <dbReference type="ARBA" id="ARBA00022989"/>
    </source>
</evidence>
<dbReference type="Gene3D" id="3.40.50.300">
    <property type="entry name" value="P-loop containing nucleotide triphosphate hydrolases"/>
    <property type="match status" value="1"/>
</dbReference>
<dbReference type="InterPro" id="IPR030386">
    <property type="entry name" value="G_GB1_RHD3_dom"/>
</dbReference>
<gene>
    <name evidence="14" type="ORF">NP493_42g07044</name>
</gene>
<evidence type="ECO:0000256" key="11">
    <source>
        <dbReference type="PROSITE-ProRule" id="PRU01052"/>
    </source>
</evidence>
<dbReference type="AlphaFoldDB" id="A0AAD9UJS2"/>
<evidence type="ECO:0000256" key="6">
    <source>
        <dbReference type="ARBA" id="ARBA00022842"/>
    </source>
</evidence>
<dbReference type="InterPro" id="IPR036543">
    <property type="entry name" value="Guanylate-bd_C_sf"/>
</dbReference>
<dbReference type="FunFam" id="1.20.58.420:FF:000001">
    <property type="entry name" value="Atlastin-1 isoform 1"/>
    <property type="match status" value="1"/>
</dbReference>
<dbReference type="InterPro" id="IPR015894">
    <property type="entry name" value="Guanylate-bd_N"/>
</dbReference>
<dbReference type="Gene3D" id="1.20.58.420">
    <property type="entry name" value="AHSP"/>
    <property type="match status" value="1"/>
</dbReference>
<dbReference type="GO" id="GO:0005789">
    <property type="term" value="C:endoplasmic reticulum membrane"/>
    <property type="evidence" value="ECO:0007669"/>
    <property type="project" value="UniProtKB-SubCell"/>
</dbReference>
<keyword evidence="9 12" id="KW-0472">Membrane</keyword>
<evidence type="ECO:0000256" key="1">
    <source>
        <dbReference type="ARBA" id="ARBA00004477"/>
    </source>
</evidence>
<dbReference type="Pfam" id="PF02263">
    <property type="entry name" value="GBP"/>
    <property type="match status" value="1"/>
</dbReference>
<keyword evidence="6" id="KW-0460">Magnesium</keyword>
<organism evidence="14 15">
    <name type="scientific">Ridgeia piscesae</name>
    <name type="common">Tubeworm</name>
    <dbReference type="NCBI Taxonomy" id="27915"/>
    <lineage>
        <taxon>Eukaryota</taxon>
        <taxon>Metazoa</taxon>
        <taxon>Spiralia</taxon>
        <taxon>Lophotrochozoa</taxon>
        <taxon>Annelida</taxon>
        <taxon>Polychaeta</taxon>
        <taxon>Sedentaria</taxon>
        <taxon>Canalipalpata</taxon>
        <taxon>Sabellida</taxon>
        <taxon>Siboglinidae</taxon>
        <taxon>Ridgeia</taxon>
    </lineage>
</organism>
<evidence type="ECO:0000256" key="9">
    <source>
        <dbReference type="ARBA" id="ARBA00023136"/>
    </source>
</evidence>
<dbReference type="Proteomes" id="UP001209878">
    <property type="component" value="Unassembled WGS sequence"/>
</dbReference>
<evidence type="ECO:0000256" key="3">
    <source>
        <dbReference type="ARBA" id="ARBA00022741"/>
    </source>
</evidence>
<keyword evidence="15" id="KW-1185">Reference proteome</keyword>
<dbReference type="GO" id="GO:0003924">
    <property type="term" value="F:GTPase activity"/>
    <property type="evidence" value="ECO:0007669"/>
    <property type="project" value="InterPro"/>
</dbReference>
<evidence type="ECO:0000256" key="12">
    <source>
        <dbReference type="SAM" id="Phobius"/>
    </source>
</evidence>
<dbReference type="FunFam" id="3.40.50.300:FF:003207">
    <property type="entry name" value="ATLastiN (Endoplasmic reticulum GTPase) related"/>
    <property type="match status" value="1"/>
</dbReference>
<feature type="transmembrane region" description="Helical" evidence="12">
    <location>
        <begin position="397"/>
        <end position="415"/>
    </location>
</feature>
<feature type="domain" description="GB1/RHD3-type G" evidence="13">
    <location>
        <begin position="1"/>
        <end position="230"/>
    </location>
</feature>
<feature type="transmembrane region" description="Helical" evidence="12">
    <location>
        <begin position="370"/>
        <end position="391"/>
    </location>
</feature>
<dbReference type="CDD" id="cd01851">
    <property type="entry name" value="GBP"/>
    <property type="match status" value="1"/>
</dbReference>
<evidence type="ECO:0000256" key="2">
    <source>
        <dbReference type="ARBA" id="ARBA00022692"/>
    </source>
</evidence>
<dbReference type="GO" id="GO:0005525">
    <property type="term" value="F:GTP binding"/>
    <property type="evidence" value="ECO:0007669"/>
    <property type="project" value="UniProtKB-KW"/>
</dbReference>
<dbReference type="PROSITE" id="PS51715">
    <property type="entry name" value="G_GB1_RHD3"/>
    <property type="match status" value="1"/>
</dbReference>
<keyword evidence="7 12" id="KW-1133">Transmembrane helix</keyword>
<evidence type="ECO:0000256" key="8">
    <source>
        <dbReference type="ARBA" id="ARBA00023134"/>
    </source>
</evidence>
<evidence type="ECO:0000313" key="14">
    <source>
        <dbReference type="EMBL" id="KAK2191936.1"/>
    </source>
</evidence>
<dbReference type="EMBL" id="JAODUO010000042">
    <property type="protein sequence ID" value="KAK2191936.1"/>
    <property type="molecule type" value="Genomic_DNA"/>
</dbReference>
<name>A0AAD9UJS2_RIDPI</name>
<evidence type="ECO:0000256" key="10">
    <source>
        <dbReference type="ARBA" id="ARBA00049117"/>
    </source>
</evidence>
<sequence>MSGFVWLGVPDSPPPGASDWLGNECAPLEGFPWRGGAERNTTGMLMWSEPFTLEMENGEQVVVLLMDTQGAFDSESTVKDCATVFALSTMLSSVQVFNITSNIQEDDLQHLQLFTEYGRLALEDSGTKPFQVLYFLVRDWCYPYQYAYGTAGGDVLLDKRLQVKEGQHEELQQLRIHVRSCFEQIRCFLMPHPGLKVATSPHFDGRLSDIEPDFKTQLRLLVPLLLSPAHLVVKEINGSKITGRMLVEYFKSYIKIYQGDELPEPKSMLRATAEANNLAAVAGAKHAYVKEMEQIVGGDKPYIGPELFRREHERCKTYVLRLFASTRKMGSSAFCQIYLERLNGEIEELAESLSKHNDSKNIFAAARTPAVLFVIMTICYVVSGVFGVAGIETASNFISLVMCTALAALFMWGYVRYSGNYREIGMQIDSVTDVIWETVGALNPVCMKLVNGPAVGQTHDEIKKMK</sequence>
<comment type="similarity">
    <text evidence="11">Belongs to the TRAFAC class dynamin-like GTPase superfamily. GB1/RHD3 GTPase family.</text>
</comment>
<keyword evidence="4" id="KW-0378">Hydrolase</keyword>
<keyword evidence="2 12" id="KW-0812">Transmembrane</keyword>